<feature type="region of interest" description="Disordered" evidence="7">
    <location>
        <begin position="1"/>
        <end position="60"/>
    </location>
</feature>
<dbReference type="AlphaFoldDB" id="A0A076LYZ8"/>
<protein>
    <submittedName>
        <fullName evidence="9">Phage replication protein</fullName>
    </submittedName>
</protein>
<proteinExistence type="inferred from homology"/>
<evidence type="ECO:0000259" key="8">
    <source>
        <dbReference type="Pfam" id="PF05840"/>
    </source>
</evidence>
<evidence type="ECO:0000313" key="9">
    <source>
        <dbReference type="EMBL" id="AIJ10584.1"/>
    </source>
</evidence>
<dbReference type="KEGG" id="ete:ETEE_4179"/>
<comment type="function">
    <text evidence="1">Possible endonuclease which induces a single-strand cut and initiates DNA replication.</text>
</comment>
<dbReference type="GO" id="GO:0004519">
    <property type="term" value="F:endonuclease activity"/>
    <property type="evidence" value="ECO:0007669"/>
    <property type="project" value="UniProtKB-KW"/>
</dbReference>
<feature type="region of interest" description="Disordered" evidence="7">
    <location>
        <begin position="710"/>
        <end position="732"/>
    </location>
</feature>
<keyword evidence="3" id="KW-0235">DNA replication</keyword>
<dbReference type="GO" id="GO:0016787">
    <property type="term" value="F:hydrolase activity"/>
    <property type="evidence" value="ECO:0007669"/>
    <property type="project" value="UniProtKB-KW"/>
</dbReference>
<evidence type="ECO:0000256" key="4">
    <source>
        <dbReference type="ARBA" id="ARBA00022722"/>
    </source>
</evidence>
<accession>A0A076LYZ8</accession>
<organism evidence="9 10">
    <name type="scientific">Edwardsiella anguillarum ET080813</name>
    <dbReference type="NCBI Taxonomy" id="667120"/>
    <lineage>
        <taxon>Bacteria</taxon>
        <taxon>Pseudomonadati</taxon>
        <taxon>Pseudomonadota</taxon>
        <taxon>Gammaproteobacteria</taxon>
        <taxon>Enterobacterales</taxon>
        <taxon>Hafniaceae</taxon>
        <taxon>Edwardsiella</taxon>
    </lineage>
</organism>
<feature type="domain" description="Replication gene A protein-like" evidence="8">
    <location>
        <begin position="157"/>
        <end position="471"/>
    </location>
</feature>
<dbReference type="InterPro" id="IPR008766">
    <property type="entry name" value="Replication_gene_A-like"/>
</dbReference>
<dbReference type="GeneID" id="33941618"/>
<evidence type="ECO:0000256" key="3">
    <source>
        <dbReference type="ARBA" id="ARBA00022705"/>
    </source>
</evidence>
<evidence type="ECO:0000256" key="1">
    <source>
        <dbReference type="ARBA" id="ARBA00003293"/>
    </source>
</evidence>
<keyword evidence="4" id="KW-0540">Nuclease</keyword>
<dbReference type="Pfam" id="PF05840">
    <property type="entry name" value="Phage_GPA"/>
    <property type="match status" value="1"/>
</dbReference>
<comment type="similarity">
    <text evidence="2">Belongs to the phage GPA family.</text>
</comment>
<dbReference type="RefSeq" id="WP_051905113.1">
    <property type="nucleotide sequence ID" value="NZ_CP006664.1"/>
</dbReference>
<dbReference type="GO" id="GO:0006260">
    <property type="term" value="P:DNA replication"/>
    <property type="evidence" value="ECO:0007669"/>
    <property type="project" value="UniProtKB-KW"/>
</dbReference>
<gene>
    <name evidence="9" type="ORF">ETEE_4179</name>
</gene>
<evidence type="ECO:0000313" key="10">
    <source>
        <dbReference type="Proteomes" id="UP000028681"/>
    </source>
</evidence>
<evidence type="ECO:0000256" key="7">
    <source>
        <dbReference type="SAM" id="MobiDB-lite"/>
    </source>
</evidence>
<sequence length="911" mass="103737">MPEKRHFGRYSPSPPPPFPGRPADTRRYTWEWQKPRPAISPPEDSFTDAAEQDDKRQRESFWQQSEDALAAVPQFLRMRMMRALKTTTFTKGIPMAQLKLNDRLRRDVPIVSAVNTQHALNAQGLLPLSTNDDPIHWADMQSLSERYNTLPSMADEEIELLAQDIAIYLHGQLADLSEAADALDTDHQAQLLYAETAAIVKHFKQQPVTRQSDLVETVVAINRMRDIKWWHTRLRKVARRWREHLQIAYGDVSRNQSLFCSAHWVSAWENRRQRTRAILERLELEDQDTGERISLMEQINKSVSNPELRRTELMTRIGGFERIAKDAGYVGMFFTLTAPSKYHARNHQGHRNPKWLRGGQPTPAQTQKYFTRLWSQIRTALSREEIRYFGVRVVEPHHDGTPHWHGLLFVTPGQADALSDIMRQYAVREDADELQTRHGEHPRFSMKPIESEYGTATGYIVKYISKNIDGYALDGEVSDEGNKPCKLTARHATAWASLWGIKQFQFLGGAPVSVWRELRRLHNQALADGISPIMGELHKAADTGDWQQYVILQGGPFAARRDLKLRIYYQEKSEPNQYGEYANVIKGVYLQQAFNISPVETRTRSWCIVRRKTPERAGANQGVDVGFDLTGASAPARTRVNNCTLHQNMATACGKIPPSGIPEQLTIEHTAYHYPTLAQLRQMPPPTPANGTELGLRLFDLADLIGRGDLPSPANGVRRADETQEQADARETQRFIEALTESASRRLRTEMLWRESTPSRRMPAIPADGGNVAERRARIQQRIPAAQLEITPEEIDLLARGCVVRLEDGRTYRASRITGELLPVTHPPPLKRIPGRIREQRWRANRRDPRTLAQQCIEQWKVKQAELQKKSTIAPCELNNEGGDAANSKNCDQVTSFVSRLKKAAQRNESA</sequence>
<reference evidence="9 10" key="1">
    <citation type="journal article" date="2012" name="PLoS ONE">
        <title>Edwardsiella comparative phylogenomics reveal the new intra/inter-species taxonomic relationships, virulence evolution and niche adaptation mechanisms.</title>
        <authorList>
            <person name="Yang M."/>
            <person name="Lv Y."/>
            <person name="Xiao J."/>
            <person name="Wu H."/>
            <person name="Zheng H."/>
            <person name="Liu Q."/>
            <person name="Zhang Y."/>
            <person name="Wang Q."/>
        </authorList>
    </citation>
    <scope>NUCLEOTIDE SEQUENCE [LARGE SCALE GENOMIC DNA]</scope>
    <source>
        <strain evidence="10">080813</strain>
    </source>
</reference>
<evidence type="ECO:0000256" key="2">
    <source>
        <dbReference type="ARBA" id="ARBA00009260"/>
    </source>
</evidence>
<evidence type="ECO:0000256" key="6">
    <source>
        <dbReference type="ARBA" id="ARBA00022801"/>
    </source>
</evidence>
<keyword evidence="6" id="KW-0378">Hydrolase</keyword>
<dbReference type="EMBL" id="CP006664">
    <property type="protein sequence ID" value="AIJ10584.1"/>
    <property type="molecule type" value="Genomic_DNA"/>
</dbReference>
<evidence type="ECO:0000256" key="5">
    <source>
        <dbReference type="ARBA" id="ARBA00022759"/>
    </source>
</evidence>
<keyword evidence="5" id="KW-0255">Endonuclease</keyword>
<feature type="compositionally biased region" description="Basic and acidic residues" evidence="7">
    <location>
        <begin position="718"/>
        <end position="732"/>
    </location>
</feature>
<dbReference type="HOGENOM" id="CLU_013772_3_0_6"/>
<dbReference type="Proteomes" id="UP000028681">
    <property type="component" value="Chromosome"/>
</dbReference>
<name>A0A076LYZ8_9GAMM</name>